<evidence type="ECO:0000256" key="4">
    <source>
        <dbReference type="ARBA" id="ARBA00023163"/>
    </source>
</evidence>
<keyword evidence="3" id="KW-0238">DNA-binding</keyword>
<comment type="caution">
    <text evidence="6">The sequence shown here is derived from an EMBL/GenBank/DDBJ whole genome shotgun (WGS) entry which is preliminary data.</text>
</comment>
<evidence type="ECO:0000256" key="1">
    <source>
        <dbReference type="ARBA" id="ARBA00009437"/>
    </source>
</evidence>
<dbReference type="GO" id="GO:0006351">
    <property type="term" value="P:DNA-templated transcription"/>
    <property type="evidence" value="ECO:0007669"/>
    <property type="project" value="TreeGrafter"/>
</dbReference>
<dbReference type="PANTHER" id="PTHR30537">
    <property type="entry name" value="HTH-TYPE TRANSCRIPTIONAL REGULATOR"/>
    <property type="match status" value="1"/>
</dbReference>
<feature type="domain" description="HTH lysR-type" evidence="5">
    <location>
        <begin position="7"/>
        <end position="64"/>
    </location>
</feature>
<dbReference type="PATRIC" id="fig|1489064.4.peg.1611"/>
<dbReference type="InterPro" id="IPR058163">
    <property type="entry name" value="LysR-type_TF_proteobact-type"/>
</dbReference>
<evidence type="ECO:0000259" key="5">
    <source>
        <dbReference type="PROSITE" id="PS50931"/>
    </source>
</evidence>
<sequence length="305" mass="33703">MNRSSLPPLNAIRAFEVTARKGRMVDAAQELNVTYGAISKQIRHLEDVMGVRLFEGPRNKLQLTDAGLKLQPQLTAIFDQLEASISSVVDSEEGALDVACIGTFMMRWLLPRLHRFSAHYPKIDVRLSTTTVIPNLANAACDLAIVVGENNWPANVDATPLFAELVGPVMTPELEARFAISETESLLEQEGVPLLHSLTRRSAWQDWSKRVDIRVSDTDKGTELEHIYFMLEAAMGGLGAAIAPWALVSEDIRAGRLVAPFGFVPNGQVYTVISRDAQRKKNKAFLSWIKSEAMSSPLWNDFGNA</sequence>
<dbReference type="EMBL" id="LAQL01000002">
    <property type="protein sequence ID" value="KLN62533.1"/>
    <property type="molecule type" value="Genomic_DNA"/>
</dbReference>
<dbReference type="Pfam" id="PF00126">
    <property type="entry name" value="HTH_1"/>
    <property type="match status" value="1"/>
</dbReference>
<dbReference type="Gene3D" id="3.40.190.10">
    <property type="entry name" value="Periplasmic binding protein-like II"/>
    <property type="match status" value="2"/>
</dbReference>
<protein>
    <recommendedName>
        <fullName evidence="5">HTH lysR-type domain-containing protein</fullName>
    </recommendedName>
</protein>
<dbReference type="InterPro" id="IPR036388">
    <property type="entry name" value="WH-like_DNA-bd_sf"/>
</dbReference>
<dbReference type="Proteomes" id="UP000035444">
    <property type="component" value="Unassembled WGS sequence"/>
</dbReference>
<evidence type="ECO:0000256" key="3">
    <source>
        <dbReference type="ARBA" id="ARBA00023125"/>
    </source>
</evidence>
<evidence type="ECO:0000313" key="6">
    <source>
        <dbReference type="EMBL" id="KLN62533.1"/>
    </source>
</evidence>
<evidence type="ECO:0000313" key="7">
    <source>
        <dbReference type="Proteomes" id="UP000035444"/>
    </source>
</evidence>
<dbReference type="Pfam" id="PF03466">
    <property type="entry name" value="LysR_substrate"/>
    <property type="match status" value="1"/>
</dbReference>
<keyword evidence="4" id="KW-0804">Transcription</keyword>
<dbReference type="STRING" id="1489064.WH96_03375"/>
<reference evidence="6 7" key="1">
    <citation type="submission" date="2015-03" db="EMBL/GenBank/DDBJ databases">
        <title>Genome Sequence of Kiloniella spongiae MEBiC09566, isolated from a marine sponge.</title>
        <authorList>
            <person name="Shao Z."/>
            <person name="Wang L."/>
            <person name="Li X."/>
        </authorList>
    </citation>
    <scope>NUCLEOTIDE SEQUENCE [LARGE SCALE GENOMIC DNA]</scope>
    <source>
        <strain evidence="6 7">MEBiC09566</strain>
    </source>
</reference>
<proteinExistence type="inferred from homology"/>
<accession>A0A0H2MJF5</accession>
<dbReference type="SUPFAM" id="SSF53850">
    <property type="entry name" value="Periplasmic binding protein-like II"/>
    <property type="match status" value="1"/>
</dbReference>
<comment type="similarity">
    <text evidence="1">Belongs to the LysR transcriptional regulatory family.</text>
</comment>
<keyword evidence="2" id="KW-0805">Transcription regulation</keyword>
<evidence type="ECO:0000256" key="2">
    <source>
        <dbReference type="ARBA" id="ARBA00023015"/>
    </source>
</evidence>
<dbReference type="SUPFAM" id="SSF46785">
    <property type="entry name" value="Winged helix' DNA-binding domain"/>
    <property type="match status" value="1"/>
</dbReference>
<organism evidence="6 7">
    <name type="scientific">Kiloniella spongiae</name>
    <dbReference type="NCBI Taxonomy" id="1489064"/>
    <lineage>
        <taxon>Bacteria</taxon>
        <taxon>Pseudomonadati</taxon>
        <taxon>Pseudomonadota</taxon>
        <taxon>Alphaproteobacteria</taxon>
        <taxon>Rhodospirillales</taxon>
        <taxon>Kiloniellaceae</taxon>
        <taxon>Kiloniella</taxon>
    </lineage>
</organism>
<keyword evidence="7" id="KW-1185">Reference proteome</keyword>
<dbReference type="GO" id="GO:0043565">
    <property type="term" value="F:sequence-specific DNA binding"/>
    <property type="evidence" value="ECO:0007669"/>
    <property type="project" value="TreeGrafter"/>
</dbReference>
<dbReference type="InterPro" id="IPR005119">
    <property type="entry name" value="LysR_subst-bd"/>
</dbReference>
<gene>
    <name evidence="6" type="ORF">WH96_03375</name>
</gene>
<dbReference type="PROSITE" id="PS50931">
    <property type="entry name" value="HTH_LYSR"/>
    <property type="match status" value="1"/>
</dbReference>
<name>A0A0H2MJF5_9PROT</name>
<dbReference type="Gene3D" id="1.10.10.10">
    <property type="entry name" value="Winged helix-like DNA-binding domain superfamily/Winged helix DNA-binding domain"/>
    <property type="match status" value="1"/>
</dbReference>
<dbReference type="RefSeq" id="WP_047762655.1">
    <property type="nucleotide sequence ID" value="NZ_LAQL01000002.1"/>
</dbReference>
<dbReference type="InterPro" id="IPR000847">
    <property type="entry name" value="LysR_HTH_N"/>
</dbReference>
<dbReference type="OrthoDB" id="9793571at2"/>
<dbReference type="PANTHER" id="PTHR30537:SF74">
    <property type="entry name" value="HTH-TYPE TRANSCRIPTIONAL REGULATOR TRPI"/>
    <property type="match status" value="1"/>
</dbReference>
<dbReference type="AlphaFoldDB" id="A0A0H2MJF5"/>
<dbReference type="InterPro" id="IPR036390">
    <property type="entry name" value="WH_DNA-bd_sf"/>
</dbReference>
<dbReference type="GO" id="GO:0003700">
    <property type="term" value="F:DNA-binding transcription factor activity"/>
    <property type="evidence" value="ECO:0007669"/>
    <property type="project" value="InterPro"/>
</dbReference>